<dbReference type="EMBL" id="JBHUEJ010000020">
    <property type="protein sequence ID" value="MFD1711109.1"/>
    <property type="molecule type" value="Genomic_DNA"/>
</dbReference>
<accession>A0ABW4KTK1</accession>
<dbReference type="RefSeq" id="WP_377615064.1">
    <property type="nucleotide sequence ID" value="NZ_JBHUEJ010000020.1"/>
</dbReference>
<reference evidence="3" key="1">
    <citation type="journal article" date="2019" name="Int. J. Syst. Evol. Microbiol.">
        <title>The Global Catalogue of Microorganisms (GCM) 10K type strain sequencing project: providing services to taxonomists for standard genome sequencing and annotation.</title>
        <authorList>
            <consortium name="The Broad Institute Genomics Platform"/>
            <consortium name="The Broad Institute Genome Sequencing Center for Infectious Disease"/>
            <person name="Wu L."/>
            <person name="Ma J."/>
        </authorList>
    </citation>
    <scope>NUCLEOTIDE SEQUENCE [LARGE SCALE GENOMIC DNA]</scope>
    <source>
        <strain evidence="3">LMG 29247</strain>
    </source>
</reference>
<evidence type="ECO:0000313" key="2">
    <source>
        <dbReference type="EMBL" id="MFD1711109.1"/>
    </source>
</evidence>
<dbReference type="CDD" id="cd07012">
    <property type="entry name" value="PBP2_Bug_TTT"/>
    <property type="match status" value="1"/>
</dbReference>
<proteinExistence type="inferred from homology"/>
<name>A0ABW4KTK1_9BURK</name>
<evidence type="ECO:0000256" key="1">
    <source>
        <dbReference type="ARBA" id="ARBA00006987"/>
    </source>
</evidence>
<dbReference type="Gene3D" id="3.40.190.150">
    <property type="entry name" value="Bordetella uptake gene, domain 1"/>
    <property type="match status" value="1"/>
</dbReference>
<dbReference type="Proteomes" id="UP001597304">
    <property type="component" value="Unassembled WGS sequence"/>
</dbReference>
<gene>
    <name evidence="2" type="ORF">ACFSF0_10855</name>
</gene>
<dbReference type="InterPro" id="IPR042100">
    <property type="entry name" value="Bug_dom1"/>
</dbReference>
<keyword evidence="3" id="KW-1185">Reference proteome</keyword>
<dbReference type="PANTHER" id="PTHR42928:SF5">
    <property type="entry name" value="BLR1237 PROTEIN"/>
    <property type="match status" value="1"/>
</dbReference>
<dbReference type="PANTHER" id="PTHR42928">
    <property type="entry name" value="TRICARBOXYLATE-BINDING PROTEIN"/>
    <property type="match status" value="1"/>
</dbReference>
<dbReference type="PIRSF" id="PIRSF017082">
    <property type="entry name" value="YflP"/>
    <property type="match status" value="1"/>
</dbReference>
<protein>
    <submittedName>
        <fullName evidence="2">Tripartite tricarboxylate transporter substrate binding protein</fullName>
    </submittedName>
</protein>
<dbReference type="Pfam" id="PF03401">
    <property type="entry name" value="TctC"/>
    <property type="match status" value="1"/>
</dbReference>
<sequence>MNTDTFMAKRQKLNHQNEETRMTKCIIGRRRIGQALAGLVVVFVALLGTSAAAEEAYPNRPIRLLVGFGAGGPTDITFRKLAELAGKHLGQPIVVENKPGAGATLAPSTMARMDKPDGYTIAAATAGLLRFPHIQKVDWHPTKDFTWIAGLGGYTFVLAVRSDSPFKTVADVVAYAKANPGKLSIGTAGAGTTMHLLAEAFGGMAGIEVTHVGFKSSSEAATNLIGGHTVAALDAVGSVLPFVESGSVRLLMSFDALPADWMPSVPTAKSLGYELVYPAPYGVVGPKGMSPQVVARLNEAFKAAIDSAEYATLLRSLRQTYWYKNPADYEAWARAFYVSERSLVSRAKLGVQ</sequence>
<evidence type="ECO:0000313" key="3">
    <source>
        <dbReference type="Proteomes" id="UP001597304"/>
    </source>
</evidence>
<organism evidence="2 3">
    <name type="scientific">Ottowia flava</name>
    <dbReference type="NCBI Taxonomy" id="2675430"/>
    <lineage>
        <taxon>Bacteria</taxon>
        <taxon>Pseudomonadati</taxon>
        <taxon>Pseudomonadota</taxon>
        <taxon>Betaproteobacteria</taxon>
        <taxon>Burkholderiales</taxon>
        <taxon>Comamonadaceae</taxon>
        <taxon>Ottowia</taxon>
    </lineage>
</organism>
<dbReference type="Gene3D" id="3.40.190.10">
    <property type="entry name" value="Periplasmic binding protein-like II"/>
    <property type="match status" value="1"/>
</dbReference>
<dbReference type="SUPFAM" id="SSF53850">
    <property type="entry name" value="Periplasmic binding protein-like II"/>
    <property type="match status" value="1"/>
</dbReference>
<comment type="similarity">
    <text evidence="1">Belongs to the UPF0065 (bug) family.</text>
</comment>
<dbReference type="InterPro" id="IPR005064">
    <property type="entry name" value="BUG"/>
</dbReference>
<comment type="caution">
    <text evidence="2">The sequence shown here is derived from an EMBL/GenBank/DDBJ whole genome shotgun (WGS) entry which is preliminary data.</text>
</comment>